<dbReference type="Gene3D" id="2.40.50.100">
    <property type="match status" value="1"/>
</dbReference>
<feature type="domain" description="CusB-like beta-barrel" evidence="6">
    <location>
        <begin position="224"/>
        <end position="280"/>
    </location>
</feature>
<dbReference type="NCBIfam" id="TIGR01730">
    <property type="entry name" value="RND_mfp"/>
    <property type="match status" value="1"/>
</dbReference>
<evidence type="ECO:0000259" key="6">
    <source>
        <dbReference type="Pfam" id="PF25954"/>
    </source>
</evidence>
<evidence type="ECO:0000313" key="9">
    <source>
        <dbReference type="Proteomes" id="UP001199525"/>
    </source>
</evidence>
<dbReference type="InterPro" id="IPR006143">
    <property type="entry name" value="RND_pump_MFP"/>
</dbReference>
<evidence type="ECO:0000256" key="2">
    <source>
        <dbReference type="ARBA" id="ARBA00009477"/>
    </source>
</evidence>
<dbReference type="InterPro" id="IPR058792">
    <property type="entry name" value="Beta-barrel_RND_2"/>
</dbReference>
<dbReference type="PROSITE" id="PS51257">
    <property type="entry name" value="PROKAR_LIPOPROTEIN"/>
    <property type="match status" value="1"/>
</dbReference>
<evidence type="ECO:0000259" key="7">
    <source>
        <dbReference type="Pfam" id="PF25967"/>
    </source>
</evidence>
<evidence type="ECO:0000256" key="4">
    <source>
        <dbReference type="SAM" id="Coils"/>
    </source>
</evidence>
<dbReference type="Gene3D" id="2.40.420.20">
    <property type="match status" value="1"/>
</dbReference>
<dbReference type="PANTHER" id="PTHR30469">
    <property type="entry name" value="MULTIDRUG RESISTANCE PROTEIN MDTA"/>
    <property type="match status" value="1"/>
</dbReference>
<accession>A0ABS8IK46</accession>
<organism evidence="8 9">
    <name type="scientific">Nostoc favosum CHAB5714</name>
    <dbReference type="NCBI Taxonomy" id="2780399"/>
    <lineage>
        <taxon>Bacteria</taxon>
        <taxon>Bacillati</taxon>
        <taxon>Cyanobacteriota</taxon>
        <taxon>Cyanophyceae</taxon>
        <taxon>Nostocales</taxon>
        <taxon>Nostocaceae</taxon>
        <taxon>Nostoc</taxon>
        <taxon>Nostoc favosum</taxon>
    </lineage>
</organism>
<evidence type="ECO:0000259" key="5">
    <source>
        <dbReference type="Pfam" id="PF25917"/>
    </source>
</evidence>
<comment type="subcellular location">
    <subcellularLocation>
        <location evidence="1">Cell envelope</location>
    </subcellularLocation>
</comment>
<gene>
    <name evidence="8" type="ORF">LC586_34875</name>
</gene>
<evidence type="ECO:0000313" key="8">
    <source>
        <dbReference type="EMBL" id="MCC5604214.1"/>
    </source>
</evidence>
<evidence type="ECO:0000256" key="1">
    <source>
        <dbReference type="ARBA" id="ARBA00004196"/>
    </source>
</evidence>
<reference evidence="8 9" key="1">
    <citation type="journal article" date="2021" name="Microorganisms">
        <title>Genome Evolution of Filamentous Cyanobacterium Nostoc Species: From Facultative Symbiosis to Free Living.</title>
        <authorList>
            <person name="Huo D."/>
            <person name="Li H."/>
            <person name="Cai F."/>
            <person name="Guo X."/>
            <person name="Qiao Z."/>
            <person name="Wang W."/>
            <person name="Yu G."/>
            <person name="Li R."/>
        </authorList>
    </citation>
    <scope>NUCLEOTIDE SEQUENCE [LARGE SCALE GENOMIC DNA]</scope>
    <source>
        <strain evidence="8 9">CHAB 5714</strain>
    </source>
</reference>
<comment type="similarity">
    <text evidence="2">Belongs to the membrane fusion protein (MFP) (TC 8.A.1) family.</text>
</comment>
<dbReference type="Pfam" id="PF25967">
    <property type="entry name" value="RND-MFP_C"/>
    <property type="match status" value="1"/>
</dbReference>
<feature type="domain" description="Multidrug resistance protein MdtA-like barrel-sandwich hybrid" evidence="5">
    <location>
        <begin position="60"/>
        <end position="193"/>
    </location>
</feature>
<evidence type="ECO:0000256" key="3">
    <source>
        <dbReference type="ARBA" id="ARBA00022448"/>
    </source>
</evidence>
<keyword evidence="9" id="KW-1185">Reference proteome</keyword>
<feature type="domain" description="Multidrug resistance protein MdtA-like C-terminal permuted SH3" evidence="7">
    <location>
        <begin position="285"/>
        <end position="346"/>
    </location>
</feature>
<sequence>MLKVVPLCAACAVLVLLGACKEDAPKSVEIRPVRTEVVDPKPIDDDRQAVGEIKPRQESDIGFRISGKLISRAVDIGVSVKKGDLLARLDDTEYQARLRSAEAEIASAEAVLVEADAAEGRLRQLLASGTTTRANYDVAVKNQRGAQAKLEAARASASLSRDQLGYTELRADFDGIVTAAAAEPGQVISAGQMVVKLAKPDEKDGVFNIAESAFRGRPEHERPEVVVSLLSNPGVFAEGVVREISPVADPATRTYQVKVTLRQPPEGMRFGASVMGRLKTTTAPVVVLPGSALFDKSGKPAVWVYQAATASVALKPVVVARYEADRVVISEGLSKGEVVVTAGVNRLREGQKVRLAQEASR</sequence>
<keyword evidence="4" id="KW-0175">Coiled coil</keyword>
<comment type="caution">
    <text evidence="8">The sequence shown here is derived from an EMBL/GenBank/DDBJ whole genome shotgun (WGS) entry which is preliminary data.</text>
</comment>
<dbReference type="Proteomes" id="UP001199525">
    <property type="component" value="Unassembled WGS sequence"/>
</dbReference>
<dbReference type="PANTHER" id="PTHR30469:SF15">
    <property type="entry name" value="HLYD FAMILY OF SECRETION PROTEINS"/>
    <property type="match status" value="1"/>
</dbReference>
<dbReference type="EMBL" id="JAIVFQ010000114">
    <property type="protein sequence ID" value="MCC5604214.1"/>
    <property type="molecule type" value="Genomic_DNA"/>
</dbReference>
<dbReference type="Pfam" id="PF25917">
    <property type="entry name" value="BSH_RND"/>
    <property type="match status" value="1"/>
</dbReference>
<keyword evidence="3" id="KW-0813">Transport</keyword>
<dbReference type="SUPFAM" id="SSF111369">
    <property type="entry name" value="HlyD-like secretion proteins"/>
    <property type="match status" value="1"/>
</dbReference>
<dbReference type="Gene3D" id="1.10.287.470">
    <property type="entry name" value="Helix hairpin bin"/>
    <property type="match status" value="1"/>
</dbReference>
<dbReference type="Pfam" id="PF25954">
    <property type="entry name" value="Beta-barrel_RND_2"/>
    <property type="match status" value="1"/>
</dbReference>
<proteinExistence type="inferred from homology"/>
<feature type="coiled-coil region" evidence="4">
    <location>
        <begin position="91"/>
        <end position="118"/>
    </location>
</feature>
<dbReference type="InterPro" id="IPR058627">
    <property type="entry name" value="MdtA-like_C"/>
</dbReference>
<dbReference type="InterPro" id="IPR058625">
    <property type="entry name" value="MdtA-like_BSH"/>
</dbReference>
<name>A0ABS8IK46_9NOSO</name>
<protein>
    <submittedName>
        <fullName evidence="8">Efflux RND transporter periplasmic adaptor subunit</fullName>
    </submittedName>
</protein>
<dbReference type="Gene3D" id="2.40.30.170">
    <property type="match status" value="1"/>
</dbReference>